<proteinExistence type="predicted"/>
<protein>
    <submittedName>
        <fullName evidence="2">DUF4145 domain-containing protein</fullName>
    </submittedName>
</protein>
<dbReference type="EMBL" id="SMYO01000017">
    <property type="protein sequence ID" value="TDK58124.1"/>
    <property type="molecule type" value="Genomic_DNA"/>
</dbReference>
<evidence type="ECO:0000313" key="3">
    <source>
        <dbReference type="Proteomes" id="UP000295132"/>
    </source>
</evidence>
<comment type="caution">
    <text evidence="2">The sequence shown here is derived from an EMBL/GenBank/DDBJ whole genome shotgun (WGS) entry which is preliminary data.</text>
</comment>
<dbReference type="InterPro" id="IPR025285">
    <property type="entry name" value="DUF4145"/>
</dbReference>
<accession>A0A4R5VJQ2</accession>
<dbReference type="Proteomes" id="UP000295132">
    <property type="component" value="Unassembled WGS sequence"/>
</dbReference>
<feature type="domain" description="DUF4145" evidence="1">
    <location>
        <begin position="104"/>
        <end position="189"/>
    </location>
</feature>
<evidence type="ECO:0000313" key="2">
    <source>
        <dbReference type="EMBL" id="TDK58124.1"/>
    </source>
</evidence>
<sequence>MKEVKLCLHCGNKTQMELISSHQHNMPDFTYEPGFGEVQIGEAWDVYKLFQCPVCEKFTLEKSSSSTYECDQEGAPFWSEKILYPYIEPQIKRLPSGVKEAFEAAHKVRNIDGAITALALRRTLERMCKEKGAEGRDLYNKLKKLSEDGVIPPILSEMSTIIKDIGNEAAHGDNVKFDDELVSSLFKFTEIILEYVYVIPKHLKQIQYDMSLRKEEKHEQPN</sequence>
<evidence type="ECO:0000259" key="1">
    <source>
        <dbReference type="Pfam" id="PF13643"/>
    </source>
</evidence>
<gene>
    <name evidence="2" type="ORF">E2K98_24720</name>
</gene>
<dbReference type="AlphaFoldDB" id="A0A4R5VJQ2"/>
<dbReference type="RefSeq" id="WP_133338935.1">
    <property type="nucleotide sequence ID" value="NZ_SMYO01000017.1"/>
</dbReference>
<organism evidence="2 3">
    <name type="scientific">Bacillus salipaludis</name>
    <dbReference type="NCBI Taxonomy" id="2547811"/>
    <lineage>
        <taxon>Bacteria</taxon>
        <taxon>Bacillati</taxon>
        <taxon>Bacillota</taxon>
        <taxon>Bacilli</taxon>
        <taxon>Bacillales</taxon>
        <taxon>Bacillaceae</taxon>
        <taxon>Bacillus</taxon>
    </lineage>
</organism>
<dbReference type="Pfam" id="PF13643">
    <property type="entry name" value="DUF4145"/>
    <property type="match status" value="1"/>
</dbReference>
<name>A0A4R5VJQ2_9BACI</name>
<reference evidence="2 3" key="1">
    <citation type="submission" date="2019-03" db="EMBL/GenBank/DDBJ databases">
        <title>Bacillus niacini sp. nov. a Nicotinate-Metabolizing Mesophile Isolated from Soil.</title>
        <authorList>
            <person name="Zhang G."/>
        </authorList>
    </citation>
    <scope>NUCLEOTIDE SEQUENCE [LARGE SCALE GENOMIC DNA]</scope>
    <source>
        <strain evidence="2 3">WN066</strain>
    </source>
</reference>